<dbReference type="PANTHER" id="PTHR15907">
    <property type="entry name" value="DUF614 FAMILY PROTEIN-RELATED"/>
    <property type="match status" value="1"/>
</dbReference>
<keyword evidence="3" id="KW-1185">Reference proteome</keyword>
<dbReference type="OrthoDB" id="1045822at2759"/>
<dbReference type="NCBIfam" id="TIGR01571">
    <property type="entry name" value="A_thal_Cys_rich"/>
    <property type="match status" value="1"/>
</dbReference>
<reference evidence="2" key="1">
    <citation type="submission" date="2021-02" db="EMBL/GenBank/DDBJ databases">
        <authorList>
            <person name="Nowell W R."/>
        </authorList>
    </citation>
    <scope>NUCLEOTIDE SEQUENCE</scope>
    <source>
        <strain evidence="2">Ploen Becks lab</strain>
    </source>
</reference>
<dbReference type="Proteomes" id="UP000663879">
    <property type="component" value="Unassembled WGS sequence"/>
</dbReference>
<accession>A0A814FM48</accession>
<comment type="similarity">
    <text evidence="1">Belongs to the cornifelin family.</text>
</comment>
<comment type="caution">
    <text evidence="2">The sequence shown here is derived from an EMBL/GenBank/DDBJ whole genome shotgun (WGS) entry which is preliminary data.</text>
</comment>
<dbReference type="InterPro" id="IPR006461">
    <property type="entry name" value="PLAC_motif_containing"/>
</dbReference>
<protein>
    <submittedName>
        <fullName evidence="2">Uncharacterized protein</fullName>
    </submittedName>
</protein>
<evidence type="ECO:0000256" key="1">
    <source>
        <dbReference type="ARBA" id="ARBA00009024"/>
    </source>
</evidence>
<gene>
    <name evidence="2" type="ORF">OXX778_LOCUS15491</name>
</gene>
<dbReference type="AlphaFoldDB" id="A0A814FM48"/>
<dbReference type="Pfam" id="PF04749">
    <property type="entry name" value="PLAC8"/>
    <property type="match status" value="1"/>
</dbReference>
<name>A0A814FM48_9BILA</name>
<dbReference type="EMBL" id="CAJNOC010003436">
    <property type="protein sequence ID" value="CAF0982419.1"/>
    <property type="molecule type" value="Genomic_DNA"/>
</dbReference>
<sequence>MKTANMSNNQKQGTTPVITEDPLNVFRFENEWSVGSFDCCEDCRLTMCTYFCWLYMFCTLMSDLKESCCSYICIPFPLIVFRTKMRSNLRIKGSIWRDSLMSMFMPCCTLIQMKTELKNRGLSN</sequence>
<proteinExistence type="inferred from homology"/>
<organism evidence="2 3">
    <name type="scientific">Brachionus calyciflorus</name>
    <dbReference type="NCBI Taxonomy" id="104777"/>
    <lineage>
        <taxon>Eukaryota</taxon>
        <taxon>Metazoa</taxon>
        <taxon>Spiralia</taxon>
        <taxon>Gnathifera</taxon>
        <taxon>Rotifera</taxon>
        <taxon>Eurotatoria</taxon>
        <taxon>Monogononta</taxon>
        <taxon>Pseudotrocha</taxon>
        <taxon>Ploima</taxon>
        <taxon>Brachionidae</taxon>
        <taxon>Brachionus</taxon>
    </lineage>
</organism>
<evidence type="ECO:0000313" key="3">
    <source>
        <dbReference type="Proteomes" id="UP000663879"/>
    </source>
</evidence>
<evidence type="ECO:0000313" key="2">
    <source>
        <dbReference type="EMBL" id="CAF0982419.1"/>
    </source>
</evidence>